<dbReference type="PROSITE" id="PS00108">
    <property type="entry name" value="PROTEIN_KINASE_ST"/>
    <property type="match status" value="1"/>
</dbReference>
<keyword evidence="3 8" id="KW-0547">Nucleotide-binding</keyword>
<evidence type="ECO:0000256" key="3">
    <source>
        <dbReference type="ARBA" id="ARBA00022741"/>
    </source>
</evidence>
<evidence type="ECO:0000256" key="4">
    <source>
        <dbReference type="ARBA" id="ARBA00022777"/>
    </source>
</evidence>
<dbReference type="InterPro" id="IPR003527">
    <property type="entry name" value="MAP_kinase_CS"/>
</dbReference>
<keyword evidence="13" id="KW-1185">Reference proteome</keyword>
<dbReference type="InterPro" id="IPR008271">
    <property type="entry name" value="Ser/Thr_kinase_AS"/>
</dbReference>
<feature type="compositionally biased region" description="Polar residues" evidence="10">
    <location>
        <begin position="1069"/>
        <end position="1079"/>
    </location>
</feature>
<dbReference type="InterPro" id="IPR011009">
    <property type="entry name" value="Kinase-like_dom_sf"/>
</dbReference>
<evidence type="ECO:0000313" key="12">
    <source>
        <dbReference type="EMBL" id="KAK4468105.1"/>
    </source>
</evidence>
<accession>A0AAE1Z6P7</accession>
<feature type="binding site" evidence="8">
    <location>
        <position position="1338"/>
    </location>
    <ligand>
        <name>ATP</name>
        <dbReference type="ChEBI" id="CHEBI:30616"/>
    </ligand>
</feature>
<evidence type="ECO:0000256" key="1">
    <source>
        <dbReference type="ARBA" id="ARBA00022527"/>
    </source>
</evidence>
<feature type="domain" description="Protein kinase" evidence="11">
    <location>
        <begin position="1309"/>
        <end position="1607"/>
    </location>
</feature>
<dbReference type="Pfam" id="PF00069">
    <property type="entry name" value="Pkinase"/>
    <property type="match status" value="2"/>
</dbReference>
<evidence type="ECO:0000256" key="8">
    <source>
        <dbReference type="PROSITE-ProRule" id="PRU10141"/>
    </source>
</evidence>
<dbReference type="EC" id="2.7.11.24" evidence="9"/>
<dbReference type="InterPro" id="IPR000719">
    <property type="entry name" value="Prot_kinase_dom"/>
</dbReference>
<comment type="activity regulation">
    <text evidence="9">Activated by threonine and tyrosine phosphorylation.</text>
</comment>
<sequence>MNAEIEPHILKMFEIKKRIGKGAYGIVWKALNRKTKEIIALKKIFDAFRNQTDAQRTFREIAFLQNFGDHPNIVRLYNVIRASSDKDIYLVFEFMETDLHNVIKKGNILNDVHKQFIMYQLLKATAYLHSGEVIHRDQKPSNVLLDSYCLVKLCDFGLARSLKGRSKYQNGNKINCKTLLPALTEYVATRWYRAPEILLACHDYTKGVDIWSLGCILGEMLIGTPLFPGTSTLDQIERIMGGLPKPSTEDLASVKSPYSSSILQKARIRNRRSLDQLLSNVDKTAIDLLYKMLHFNPHKRITALEALKHPYVRRFYCPNEIMIMNHHVTPPLDDNIQLTVAEYRDRLYQMISSKKTNTTIKSTVQNGVANKNDTLKVKNNIVTTVPKPISYSSCSSHAKKQSTTHTVRNHETSEDKNPEQHLHYEKRKPMNQQKPSENNKNDNKTNGSQNHVVSVQVNLLHQESQNSSTNDQHQQHQQQYKVAISKPKLTQTPSIAITDTNKSITTMTAISLANSNNVGITTASNNHLVHNHENVTNNHYDYNDKEDDYVIVNDNNNDNYDVLPRYASSSSLSSISSVRITAAKAVSVPITTTTTTQSKHYQLRSTSNVSVINSKSPIIHCTPVIRSNSVNNKIPIDYKVSRKYSTVTSSYYPNQLISKSDILGSITSINQQSHSQLDHHSSTSNSSNSINNCCDRRRSYRSSLKSESNSRVTTSNYYYFTAIDSEKYPLLPNYGNSFENIMFTPQKDVDLDYSELINNENRYISSQPENLSHTHDYEYLDGKNVKYEHFKDNSITSNHDQRFVSNEKYCSTPNIQVNELTDSVIEKIDLSKYQNRLSKMSPSKSIQPSVTIQNQMKETMIGSTHYKTIDVITCDQHNQTTIHNNKNNKESMLNCMNSIKYTTNKELNSDITSLVNQQKVANSQQNKRIHDPSNYRSVSSMNNINQKLKLIQSSTNIQNSMLQSKISTSLNNLQVKLQNGHYQREQEQYKYYGHQLNHNGYKYNRSSNQLNNYNYNYQKMNKDENDTSLNYCQKMTTTTTPLKHTLSTSSPISANQHTSSIRRHHSELSPLNSYDVNNQNKTTSNLLHNSSNNNNNNNNNSKLKVCEPYKQKHKMNSDNSLYNNENHLNKLLRNQQINNRFISLSAVNHLHQNHQQTMYQSRLPKFNSTKDSSAQCTLSNDSVVLCTSSNTVNSINHQIFTNSKISRPNVTLTTKPIRLNSEKITNFIDQYQSTYLTKPSYIQLHQLPKHNSPSPLNHHQHNVTTTTSDISISINPNVYSINKHNAMHSNDHSIVGTIHILEPHILKRFEIEKRIGKGAYGIVWKAINRKTKEVVALKKNFDAFRNQTDAQRTFREIAFLQAFGNHPNIIGLYNVIRAECDKDIYLVFEYMETDLHNVIRKGNILKDIHKQYIMYQLFKATAYLHSGEVIHRDLKPSNVLLDSDCSVKLCDFGLARSLKGRSKCQNGNKINCKTLLPALTEYVATRWYRAPEILLACHDYTKGVDIWSLGCILGEMLIGTPLFPGTSTLDQIGRIIAGLPRLSKEDMESIKSPYSISILEKTHIKRRPLDHILKNASKTVMDLLGQMINFNPHKRIDALHAMKHPYVSKFFNPEEIMSKAHNVVPPLDDNIQLTVTEYRNRLYQIINSKKLRRHNRSKPTDSLQNTISSTIQMDKSDSELVTVRNKLSVDKNTDSNIRNNHWKEGEHIEINQTPSILIVDNITKPVNGVNQDCHKECSLNPENIRPISDLATYTVDIQNRRFASAPLLPASLLSGSVIRNRSVNNTVNTTTTTTTTINTTSNSKLYLIGSNTGLSSIIRLHSSNELDNLFHDYRIRRTSKSPLKDELISTNCITASNGIRTIHQQSHHNTLLTKYYHSNYFQNDTIQSNHDEQFNDLGKLSVNCKTSTIPSNVLDTVVESSIRNSRINLNINENHQINKINRTKFSSNRTSSDINTLQKSYPTLLPSTSHVGFQLNNTSHRTTSSNLKQPHIRTTLKVENTNKSDLNTFTNTKYAPFMNRDRQRLLPQHLSRLKSLNEIRNDENILM</sequence>
<dbReference type="PANTHER" id="PTHR24055">
    <property type="entry name" value="MITOGEN-ACTIVATED PROTEIN KINASE"/>
    <property type="match status" value="1"/>
</dbReference>
<dbReference type="Gene3D" id="3.30.200.20">
    <property type="entry name" value="Phosphorylase Kinase, domain 1"/>
    <property type="match status" value="2"/>
</dbReference>
<keyword evidence="9" id="KW-0460">Magnesium</keyword>
<gene>
    <name evidence="12" type="ORF">MN116_008274</name>
</gene>
<feature type="binding site" evidence="8">
    <location>
        <position position="42"/>
    </location>
    <ligand>
        <name>ATP</name>
        <dbReference type="ChEBI" id="CHEBI:30616"/>
    </ligand>
</feature>
<comment type="cofactor">
    <cofactor evidence="9">
        <name>Mg(2+)</name>
        <dbReference type="ChEBI" id="CHEBI:18420"/>
    </cofactor>
</comment>
<feature type="region of interest" description="Disordered" evidence="10">
    <location>
        <begin position="388"/>
        <end position="448"/>
    </location>
</feature>
<proteinExistence type="inferred from homology"/>
<evidence type="ECO:0000256" key="10">
    <source>
        <dbReference type="SAM" id="MobiDB-lite"/>
    </source>
</evidence>
<dbReference type="InterPro" id="IPR050117">
    <property type="entry name" value="MAPK"/>
</dbReference>
<dbReference type="Proteomes" id="UP001292079">
    <property type="component" value="Unassembled WGS sequence"/>
</dbReference>
<dbReference type="Gene3D" id="1.10.510.10">
    <property type="entry name" value="Transferase(Phosphotransferase) domain 1"/>
    <property type="match status" value="2"/>
</dbReference>
<evidence type="ECO:0000256" key="5">
    <source>
        <dbReference type="ARBA" id="ARBA00022840"/>
    </source>
</evidence>
<keyword evidence="5 8" id="KW-0067">ATP-binding</keyword>
<dbReference type="SMART" id="SM00220">
    <property type="entry name" value="S_TKc"/>
    <property type="match status" value="2"/>
</dbReference>
<dbReference type="EMBL" id="JALJAT010000007">
    <property type="protein sequence ID" value="KAK4468105.1"/>
    <property type="molecule type" value="Genomic_DNA"/>
</dbReference>
<feature type="compositionally biased region" description="Low complexity" evidence="10">
    <location>
        <begin position="1042"/>
        <end position="1051"/>
    </location>
</feature>
<comment type="catalytic activity">
    <reaction evidence="7">
        <text>L-seryl-[protein] + ATP = O-phospho-L-seryl-[protein] + ADP + H(+)</text>
        <dbReference type="Rhea" id="RHEA:17989"/>
        <dbReference type="Rhea" id="RHEA-COMP:9863"/>
        <dbReference type="Rhea" id="RHEA-COMP:11604"/>
        <dbReference type="ChEBI" id="CHEBI:15378"/>
        <dbReference type="ChEBI" id="CHEBI:29999"/>
        <dbReference type="ChEBI" id="CHEBI:30616"/>
        <dbReference type="ChEBI" id="CHEBI:83421"/>
        <dbReference type="ChEBI" id="CHEBI:456216"/>
        <dbReference type="EC" id="2.7.11.24"/>
    </reaction>
</comment>
<organism evidence="12 13">
    <name type="scientific">Schistosoma mekongi</name>
    <name type="common">Parasitic worm</name>
    <dbReference type="NCBI Taxonomy" id="38744"/>
    <lineage>
        <taxon>Eukaryota</taxon>
        <taxon>Metazoa</taxon>
        <taxon>Spiralia</taxon>
        <taxon>Lophotrochozoa</taxon>
        <taxon>Platyhelminthes</taxon>
        <taxon>Trematoda</taxon>
        <taxon>Digenea</taxon>
        <taxon>Strigeidida</taxon>
        <taxon>Schistosomatoidea</taxon>
        <taxon>Schistosomatidae</taxon>
        <taxon>Schistosoma</taxon>
    </lineage>
</organism>
<evidence type="ECO:0000256" key="7">
    <source>
        <dbReference type="ARBA" id="ARBA00048312"/>
    </source>
</evidence>
<dbReference type="SUPFAM" id="SSF56112">
    <property type="entry name" value="Protein kinase-like (PK-like)"/>
    <property type="match status" value="2"/>
</dbReference>
<dbReference type="CDD" id="cd07852">
    <property type="entry name" value="STKc_MAPK15-like"/>
    <property type="match status" value="2"/>
</dbReference>
<dbReference type="GO" id="GO:0004707">
    <property type="term" value="F:MAP kinase activity"/>
    <property type="evidence" value="ECO:0007669"/>
    <property type="project" value="UniProtKB-EC"/>
</dbReference>
<feature type="compositionally biased region" description="Low complexity" evidence="10">
    <location>
        <begin position="1080"/>
        <end position="1103"/>
    </location>
</feature>
<feature type="compositionally biased region" description="Basic and acidic residues" evidence="10">
    <location>
        <begin position="408"/>
        <end position="423"/>
    </location>
</feature>
<dbReference type="PROSITE" id="PS00107">
    <property type="entry name" value="PROTEIN_KINASE_ATP"/>
    <property type="match status" value="2"/>
</dbReference>
<dbReference type="FunFam" id="1.10.510.10:FF:000238">
    <property type="entry name" value="Mitogen-activated protein kinase"/>
    <property type="match status" value="2"/>
</dbReference>
<protein>
    <recommendedName>
        <fullName evidence="9">Mitogen-activated protein kinase</fullName>
        <ecNumber evidence="9">2.7.11.24</ecNumber>
    </recommendedName>
</protein>
<name>A0AAE1Z6P7_SCHME</name>
<keyword evidence="1 9" id="KW-0723">Serine/threonine-protein kinase</keyword>
<evidence type="ECO:0000256" key="2">
    <source>
        <dbReference type="ARBA" id="ARBA00022679"/>
    </source>
</evidence>
<dbReference type="FunFam" id="3.30.200.20:FF:001058">
    <property type="entry name" value="Mitogen-activated protein kinase"/>
    <property type="match status" value="2"/>
</dbReference>
<comment type="catalytic activity">
    <reaction evidence="6 9">
        <text>L-threonyl-[protein] + ATP = O-phospho-L-threonyl-[protein] + ADP + H(+)</text>
        <dbReference type="Rhea" id="RHEA:46608"/>
        <dbReference type="Rhea" id="RHEA-COMP:11060"/>
        <dbReference type="Rhea" id="RHEA-COMP:11605"/>
        <dbReference type="ChEBI" id="CHEBI:15378"/>
        <dbReference type="ChEBI" id="CHEBI:30013"/>
        <dbReference type="ChEBI" id="CHEBI:30616"/>
        <dbReference type="ChEBI" id="CHEBI:61977"/>
        <dbReference type="ChEBI" id="CHEBI:456216"/>
        <dbReference type="EC" id="2.7.11.24"/>
    </reaction>
</comment>
<dbReference type="InterPro" id="IPR017441">
    <property type="entry name" value="Protein_kinase_ATP_BS"/>
</dbReference>
<reference evidence="12" key="2">
    <citation type="journal article" date="2023" name="Infect Dis Poverty">
        <title>Chromosome-scale genome of the human blood fluke Schistosoma mekongi and its implications for public health.</title>
        <authorList>
            <person name="Zhou M."/>
            <person name="Xu L."/>
            <person name="Xu D."/>
            <person name="Chen W."/>
            <person name="Khan J."/>
            <person name="Hu Y."/>
            <person name="Huang H."/>
            <person name="Wei H."/>
            <person name="Zhang Y."/>
            <person name="Chusongsang P."/>
            <person name="Tanasarnprasert K."/>
            <person name="Hu X."/>
            <person name="Limpanont Y."/>
            <person name="Lv Z."/>
        </authorList>
    </citation>
    <scope>NUCLEOTIDE SEQUENCE</scope>
    <source>
        <strain evidence="12">LV_2022a</strain>
    </source>
</reference>
<keyword evidence="2 9" id="KW-0808">Transferase</keyword>
<evidence type="ECO:0000259" key="11">
    <source>
        <dbReference type="PROSITE" id="PS50011"/>
    </source>
</evidence>
<keyword evidence="4 9" id="KW-0418">Kinase</keyword>
<evidence type="ECO:0000256" key="9">
    <source>
        <dbReference type="RuleBase" id="RU361165"/>
    </source>
</evidence>
<dbReference type="PROSITE" id="PS01351">
    <property type="entry name" value="MAPK"/>
    <property type="match status" value="2"/>
</dbReference>
<comment type="similarity">
    <text evidence="9">Belongs to the protein kinase superfamily. Ser/Thr protein kinase family. MAP kinase subfamily.</text>
</comment>
<dbReference type="GO" id="GO:0005524">
    <property type="term" value="F:ATP binding"/>
    <property type="evidence" value="ECO:0007669"/>
    <property type="project" value="UniProtKB-UniRule"/>
</dbReference>
<reference evidence="12" key="1">
    <citation type="submission" date="2022-04" db="EMBL/GenBank/DDBJ databases">
        <authorList>
            <person name="Xu L."/>
            <person name="Lv Z."/>
        </authorList>
    </citation>
    <scope>NUCLEOTIDE SEQUENCE</scope>
    <source>
        <strain evidence="12">LV_2022a</strain>
    </source>
</reference>
<feature type="region of interest" description="Disordered" evidence="10">
    <location>
        <begin position="1042"/>
        <end position="1103"/>
    </location>
</feature>
<evidence type="ECO:0000256" key="6">
    <source>
        <dbReference type="ARBA" id="ARBA00047592"/>
    </source>
</evidence>
<comment type="caution">
    <text evidence="12">The sequence shown here is derived from an EMBL/GenBank/DDBJ whole genome shotgun (WGS) entry which is preliminary data.</text>
</comment>
<dbReference type="PROSITE" id="PS50011">
    <property type="entry name" value="PROTEIN_KINASE_DOM"/>
    <property type="match status" value="2"/>
</dbReference>
<evidence type="ECO:0000313" key="13">
    <source>
        <dbReference type="Proteomes" id="UP001292079"/>
    </source>
</evidence>
<feature type="domain" description="Protein kinase" evidence="11">
    <location>
        <begin position="13"/>
        <end position="312"/>
    </location>
</feature>